<dbReference type="EMBL" id="BSUZ01000001">
    <property type="protein sequence ID" value="GMA87963.1"/>
    <property type="molecule type" value="Genomic_DNA"/>
</dbReference>
<evidence type="ECO:0000313" key="4">
    <source>
        <dbReference type="Proteomes" id="UP001157017"/>
    </source>
</evidence>
<proteinExistence type="predicted"/>
<keyword evidence="4" id="KW-1185">Reference proteome</keyword>
<dbReference type="Gene3D" id="2.40.260.10">
    <property type="entry name" value="Sortase"/>
    <property type="match status" value="1"/>
</dbReference>
<sequence>MRGSPTDSAAAPAAPTTAVTGTTSPTARASADAATDAGADAAPAVPAPSGTVEQAPRGTRPVRVLVPRIGVDSRLVDLGIAKDGTIEVPTDYDRAGWLETGPVPGARGPAVIAGHVDSRSRPAVFYRLREPADRRRGGRGARRRQEGAVHRRRCATVSQKQVPDGRGLRPVARAGAAPDHLRRRFDRSVGHYRDNVVVYAS</sequence>
<dbReference type="SUPFAM" id="SSF63817">
    <property type="entry name" value="Sortase"/>
    <property type="match status" value="1"/>
</dbReference>
<protein>
    <submittedName>
        <fullName evidence="3">Class F sortase</fullName>
    </submittedName>
</protein>
<accession>A0ABQ6JKM9</accession>
<dbReference type="InterPro" id="IPR023365">
    <property type="entry name" value="Sortase_dom-sf"/>
</dbReference>
<organism evidence="3 4">
    <name type="scientific">Angustibacter aerolatus</name>
    <dbReference type="NCBI Taxonomy" id="1162965"/>
    <lineage>
        <taxon>Bacteria</taxon>
        <taxon>Bacillati</taxon>
        <taxon>Actinomycetota</taxon>
        <taxon>Actinomycetes</taxon>
        <taxon>Kineosporiales</taxon>
        <taxon>Kineosporiaceae</taxon>
    </lineage>
</organism>
<evidence type="ECO:0000256" key="1">
    <source>
        <dbReference type="ARBA" id="ARBA00022801"/>
    </source>
</evidence>
<dbReference type="InterPro" id="IPR005754">
    <property type="entry name" value="Sortase"/>
</dbReference>
<feature type="region of interest" description="Disordered" evidence="2">
    <location>
        <begin position="1"/>
        <end position="59"/>
    </location>
</feature>
<keyword evidence="1" id="KW-0378">Hydrolase</keyword>
<name>A0ABQ6JKM9_9ACTN</name>
<dbReference type="Pfam" id="PF04203">
    <property type="entry name" value="Sortase"/>
    <property type="match status" value="1"/>
</dbReference>
<evidence type="ECO:0000313" key="3">
    <source>
        <dbReference type="EMBL" id="GMA87963.1"/>
    </source>
</evidence>
<feature type="compositionally biased region" description="Low complexity" evidence="2">
    <location>
        <begin position="1"/>
        <end position="49"/>
    </location>
</feature>
<dbReference type="CDD" id="cd05829">
    <property type="entry name" value="Sortase_F"/>
    <property type="match status" value="1"/>
</dbReference>
<evidence type="ECO:0000256" key="2">
    <source>
        <dbReference type="SAM" id="MobiDB-lite"/>
    </source>
</evidence>
<gene>
    <name evidence="3" type="ORF">GCM10025868_32130</name>
</gene>
<reference evidence="4" key="1">
    <citation type="journal article" date="2019" name="Int. J. Syst. Evol. Microbiol.">
        <title>The Global Catalogue of Microorganisms (GCM) 10K type strain sequencing project: providing services to taxonomists for standard genome sequencing and annotation.</title>
        <authorList>
            <consortium name="The Broad Institute Genomics Platform"/>
            <consortium name="The Broad Institute Genome Sequencing Center for Infectious Disease"/>
            <person name="Wu L."/>
            <person name="Ma J."/>
        </authorList>
    </citation>
    <scope>NUCLEOTIDE SEQUENCE [LARGE SCALE GENOMIC DNA]</scope>
    <source>
        <strain evidence="4">NBRC 108730</strain>
    </source>
</reference>
<comment type="caution">
    <text evidence="3">The sequence shown here is derived from an EMBL/GenBank/DDBJ whole genome shotgun (WGS) entry which is preliminary data.</text>
</comment>
<dbReference type="InterPro" id="IPR042001">
    <property type="entry name" value="Sortase_F"/>
</dbReference>
<dbReference type="Proteomes" id="UP001157017">
    <property type="component" value="Unassembled WGS sequence"/>
</dbReference>